<dbReference type="GO" id="GO:0005634">
    <property type="term" value="C:nucleus"/>
    <property type="evidence" value="ECO:0007669"/>
    <property type="project" value="UniProtKB-SubCell"/>
</dbReference>
<evidence type="ECO:0000256" key="10">
    <source>
        <dbReference type="SAM" id="Coils"/>
    </source>
</evidence>
<feature type="domain" description="MYND-type" evidence="12">
    <location>
        <begin position="480"/>
        <end position="516"/>
    </location>
</feature>
<evidence type="ECO:0000256" key="1">
    <source>
        <dbReference type="ARBA" id="ARBA00004123"/>
    </source>
</evidence>
<dbReference type="GO" id="GO:0006351">
    <property type="term" value="P:DNA-templated transcription"/>
    <property type="evidence" value="ECO:0007669"/>
    <property type="project" value="InterPro"/>
</dbReference>
<protein>
    <submittedName>
        <fullName evidence="15">Protein CBFA2T3 isoform X5</fullName>
    </submittedName>
</protein>
<dbReference type="PROSITE" id="PS50865">
    <property type="entry name" value="ZF_MYND_2"/>
    <property type="match status" value="1"/>
</dbReference>
<keyword evidence="10" id="KW-0175">Coiled coil</keyword>
<dbReference type="InterPro" id="IPR002893">
    <property type="entry name" value="Znf_MYND"/>
</dbReference>
<feature type="region of interest" description="Disordered" evidence="11">
    <location>
        <begin position="1"/>
        <end position="81"/>
    </location>
</feature>
<dbReference type="FunFam" id="6.10.140.2220:FF:000001">
    <property type="entry name" value="CBFA2/RUNX1 translocation partner 3"/>
    <property type="match status" value="1"/>
</dbReference>
<feature type="compositionally biased region" description="Polar residues" evidence="11">
    <location>
        <begin position="562"/>
        <end position="576"/>
    </location>
</feature>
<dbReference type="Gene3D" id="6.10.250.230">
    <property type="match status" value="1"/>
</dbReference>
<feature type="compositionally biased region" description="Basic and acidic residues" evidence="11">
    <location>
        <begin position="203"/>
        <end position="229"/>
    </location>
</feature>
<dbReference type="Pfam" id="PF08788">
    <property type="entry name" value="NHR2"/>
    <property type="match status" value="1"/>
</dbReference>
<organism evidence="14 15">
    <name type="scientific">Eublepharis macularius</name>
    <name type="common">Leopard gecko</name>
    <name type="synonym">Cyrtodactylus macularius</name>
    <dbReference type="NCBI Taxonomy" id="481883"/>
    <lineage>
        <taxon>Eukaryota</taxon>
        <taxon>Metazoa</taxon>
        <taxon>Chordata</taxon>
        <taxon>Craniata</taxon>
        <taxon>Vertebrata</taxon>
        <taxon>Euteleostomi</taxon>
        <taxon>Lepidosauria</taxon>
        <taxon>Squamata</taxon>
        <taxon>Bifurcata</taxon>
        <taxon>Gekkota</taxon>
        <taxon>Eublepharidae</taxon>
        <taxon>Eublepharinae</taxon>
        <taxon>Eublepharis</taxon>
    </lineage>
</organism>
<evidence type="ECO:0000313" key="15">
    <source>
        <dbReference type="RefSeq" id="XP_054856279.1"/>
    </source>
</evidence>
<dbReference type="SUPFAM" id="SSF158553">
    <property type="entry name" value="TAFH domain-like"/>
    <property type="match status" value="1"/>
</dbReference>
<evidence type="ECO:0000256" key="3">
    <source>
        <dbReference type="ARBA" id="ARBA00022723"/>
    </source>
</evidence>
<feature type="coiled-coil region" evidence="10">
    <location>
        <begin position="419"/>
        <end position="461"/>
    </location>
</feature>
<evidence type="ECO:0000256" key="9">
    <source>
        <dbReference type="PROSITE-ProRule" id="PRU00134"/>
    </source>
</evidence>
<keyword evidence="14" id="KW-1185">Reference proteome</keyword>
<evidence type="ECO:0000256" key="8">
    <source>
        <dbReference type="ARBA" id="ARBA00023242"/>
    </source>
</evidence>
<dbReference type="SUPFAM" id="SSF144232">
    <property type="entry name" value="HIT/MYND zinc finger-like"/>
    <property type="match status" value="1"/>
</dbReference>
<sequence length="587" mass="64517">MPDSPADVKTQSRSTPPNMPPPSPAATQGATRHPTFTPNPIMNGSSHSPTAINGAPSTPNGFSNGPATSSTASLSNHQLPPACGARQLSKLKRFLTTLQQFGNDISPEIGERVRTLVLGLVNSTLTIEEFHSKLQEATNFPLRPFVIPFLKANLPLLQRELLHCARMAKQTPAQYLAQHEQLLLDANASSPIDSSELLLEVNESGKRRTPDRTKENGLERDPLHPEHLSKRPCTMSPAQRYSPSNGLGPQPNGLPHPTPPPPQHYRLEDMAIAHHYRDTYRHPDPRELRERHRQAAVHSSRQEEVIDHRLTDREWAEEWKHLNNQLLNCIMDMVEKTRRSLTVLRRCQEADREELNHWIRRYSDVEDMKKGSSPATRPHNSSVNTETPPLDAHREFGSRPTLSGYMPEEIWRKAEEAVNEVKRQAVSELQKAVSDAERKAHELITTERAKMERALAEAKRQASEDALTIINQQEDSSESCWNCGRKASETCSGCNTARYCGSFCQHKDWEKHHHVCGQTLQGLQGPTGAASSGGAGLGVASAQPDTAAASTSVTSVAVAGSPSDSGSATASRSGTPATPAPLDTASR</sequence>
<evidence type="ECO:0000256" key="6">
    <source>
        <dbReference type="ARBA" id="ARBA00023015"/>
    </source>
</evidence>
<dbReference type="PRINTS" id="PR01875">
    <property type="entry name" value="ETOFAMILY"/>
</dbReference>
<evidence type="ECO:0000259" key="12">
    <source>
        <dbReference type="PROSITE" id="PS50865"/>
    </source>
</evidence>
<keyword evidence="4 9" id="KW-0863">Zinc-finger</keyword>
<dbReference type="RefSeq" id="XP_054856279.1">
    <property type="nucleotide sequence ID" value="XM_055000304.1"/>
</dbReference>
<gene>
    <name evidence="15" type="primary">CBFA2T3</name>
</gene>
<dbReference type="InterPro" id="IPR014896">
    <property type="entry name" value="NHR2"/>
</dbReference>
<dbReference type="InterPro" id="IPR003894">
    <property type="entry name" value="TAFH_NHR1"/>
</dbReference>
<keyword evidence="5" id="KW-0862">Zinc</keyword>
<dbReference type="PANTHER" id="PTHR10379:SF6">
    <property type="entry name" value="PROTEIN CBFA2T3"/>
    <property type="match status" value="1"/>
</dbReference>
<keyword evidence="2" id="KW-0678">Repressor</keyword>
<dbReference type="Proteomes" id="UP001190640">
    <property type="component" value="Chromosome 16"/>
</dbReference>
<dbReference type="InterPro" id="IPR013289">
    <property type="entry name" value="CBFA2T1/2/3"/>
</dbReference>
<feature type="compositionally biased region" description="Polar residues" evidence="11">
    <location>
        <begin position="25"/>
        <end position="78"/>
    </location>
</feature>
<dbReference type="Gene3D" id="6.10.140.2220">
    <property type="match status" value="1"/>
</dbReference>
<dbReference type="GO" id="GO:0003714">
    <property type="term" value="F:transcription corepressor activity"/>
    <property type="evidence" value="ECO:0007669"/>
    <property type="project" value="InterPro"/>
</dbReference>
<evidence type="ECO:0000256" key="5">
    <source>
        <dbReference type="ARBA" id="ARBA00022833"/>
    </source>
</evidence>
<evidence type="ECO:0000256" key="7">
    <source>
        <dbReference type="ARBA" id="ARBA00023163"/>
    </source>
</evidence>
<dbReference type="SMART" id="SM00549">
    <property type="entry name" value="TAFH"/>
    <property type="match status" value="1"/>
</dbReference>
<feature type="compositionally biased region" description="Polar residues" evidence="11">
    <location>
        <begin position="236"/>
        <end position="247"/>
    </location>
</feature>
<feature type="compositionally biased region" description="Pro residues" evidence="11">
    <location>
        <begin position="252"/>
        <end position="263"/>
    </location>
</feature>
<feature type="region of interest" description="Disordered" evidence="11">
    <location>
        <begin position="366"/>
        <end position="401"/>
    </location>
</feature>
<dbReference type="FunFam" id="1.20.120.1110:FF:000001">
    <property type="entry name" value="RUNX1 translocation partner 1"/>
    <property type="match status" value="1"/>
</dbReference>
<dbReference type="AlphaFoldDB" id="A0AA97LI54"/>
<dbReference type="CTD" id="863"/>
<dbReference type="Pfam" id="PF07531">
    <property type="entry name" value="TAFH"/>
    <property type="match status" value="1"/>
</dbReference>
<dbReference type="GO" id="GO:0008270">
    <property type="term" value="F:zinc ion binding"/>
    <property type="evidence" value="ECO:0007669"/>
    <property type="project" value="UniProtKB-KW"/>
</dbReference>
<feature type="compositionally biased region" description="Polar residues" evidence="11">
    <location>
        <begin position="373"/>
        <end position="387"/>
    </location>
</feature>
<proteinExistence type="predicted"/>
<feature type="region of interest" description="Disordered" evidence="11">
    <location>
        <begin position="198"/>
        <end position="264"/>
    </location>
</feature>
<dbReference type="InterPro" id="IPR037249">
    <property type="entry name" value="TAFH/NHR1_dom_sf"/>
</dbReference>
<feature type="region of interest" description="Disordered" evidence="11">
    <location>
        <begin position="524"/>
        <end position="587"/>
    </location>
</feature>
<keyword evidence="8" id="KW-0539">Nucleus</keyword>
<feature type="compositionally biased region" description="Low complexity" evidence="11">
    <location>
        <begin position="538"/>
        <end position="559"/>
    </location>
</feature>
<dbReference type="Pfam" id="PF01753">
    <property type="entry name" value="zf-MYND"/>
    <property type="match status" value="1"/>
</dbReference>
<keyword evidence="7" id="KW-0804">Transcription</keyword>
<evidence type="ECO:0000256" key="4">
    <source>
        <dbReference type="ARBA" id="ARBA00022771"/>
    </source>
</evidence>
<keyword evidence="3" id="KW-0479">Metal-binding</keyword>
<accession>A0AA97LI54</accession>
<dbReference type="PROSITE" id="PS01360">
    <property type="entry name" value="ZF_MYND_1"/>
    <property type="match status" value="1"/>
</dbReference>
<dbReference type="PANTHER" id="PTHR10379">
    <property type="entry name" value="MTG8 ETO EIGHT TWENTY ONE PROTEIN"/>
    <property type="match status" value="1"/>
</dbReference>
<feature type="domain" description="TAFH" evidence="13">
    <location>
        <begin position="85"/>
        <end position="180"/>
    </location>
</feature>
<dbReference type="GeneID" id="129343915"/>
<comment type="subcellular location">
    <subcellularLocation>
        <location evidence="1">Nucleus</location>
    </subcellularLocation>
</comment>
<name>A0AA97LI54_EUBMA</name>
<evidence type="ECO:0000259" key="13">
    <source>
        <dbReference type="PROSITE" id="PS51119"/>
    </source>
</evidence>
<reference evidence="15" key="1">
    <citation type="submission" date="2025-08" db="UniProtKB">
        <authorList>
            <consortium name="RefSeq"/>
        </authorList>
    </citation>
    <scope>IDENTIFICATION</scope>
    <source>
        <tissue evidence="15">Blood</tissue>
    </source>
</reference>
<evidence type="ECO:0000256" key="11">
    <source>
        <dbReference type="SAM" id="MobiDB-lite"/>
    </source>
</evidence>
<evidence type="ECO:0000256" key="2">
    <source>
        <dbReference type="ARBA" id="ARBA00022491"/>
    </source>
</evidence>
<dbReference type="Gene3D" id="1.20.120.1110">
    <property type="entry name" value="TAFH/NHR1 domain"/>
    <property type="match status" value="1"/>
</dbReference>
<keyword evidence="6" id="KW-0805">Transcription regulation</keyword>
<evidence type="ECO:0000313" key="14">
    <source>
        <dbReference type="Proteomes" id="UP001190640"/>
    </source>
</evidence>
<dbReference type="PROSITE" id="PS51119">
    <property type="entry name" value="TAFH"/>
    <property type="match status" value="1"/>
</dbReference>